<keyword evidence="1" id="KW-0812">Transmembrane</keyword>
<gene>
    <name evidence="2" type="ORF">APT59_10065</name>
</gene>
<feature type="transmembrane region" description="Helical" evidence="1">
    <location>
        <begin position="41"/>
        <end position="63"/>
    </location>
</feature>
<evidence type="ECO:0000256" key="1">
    <source>
        <dbReference type="SAM" id="Phobius"/>
    </source>
</evidence>
<keyword evidence="1" id="KW-0472">Membrane</keyword>
<name>A0A0U4WGY9_9PSED</name>
<dbReference type="KEGG" id="por:APT59_10065"/>
<reference evidence="2 3" key="1">
    <citation type="submission" date="2016-01" db="EMBL/GenBank/DDBJ databases">
        <title>Annotation of Pseudomonas oryzihabitans USDA-ARS-USMARC-56511.</title>
        <authorList>
            <person name="Harhay G.P."/>
            <person name="Harhay D.M."/>
            <person name="Smith T.P.L."/>
            <person name="Bono J.L."/>
            <person name="Heaton M.P."/>
            <person name="Clawson M.L."/>
            <person name="Chitko-Mckown C.G."/>
            <person name="Capik S.F."/>
            <person name="DeDonder K.D."/>
            <person name="Apley M.D."/>
            <person name="Lubbers B.V."/>
            <person name="White B.J."/>
            <person name="Larson R.L."/>
        </authorList>
    </citation>
    <scope>NUCLEOTIDE SEQUENCE [LARGE SCALE GENOMIC DNA]</scope>
    <source>
        <strain evidence="2 3">USDA-ARS-USMARC-56511</strain>
    </source>
</reference>
<dbReference type="EMBL" id="CP013987">
    <property type="protein sequence ID" value="ALZ84530.1"/>
    <property type="molecule type" value="Genomic_DNA"/>
</dbReference>
<keyword evidence="1" id="KW-1133">Transmembrane helix</keyword>
<dbReference type="Proteomes" id="UP000064137">
    <property type="component" value="Chromosome"/>
</dbReference>
<accession>A0A0U4WGY9</accession>
<sequence length="64" mass="6994">MRYQLTRTVTLFEPRPHYRISSTPLRSAALRRGPLSSDEGLLAVTLSAMCVGLATIFVIAMVAS</sequence>
<proteinExistence type="predicted"/>
<dbReference type="AlphaFoldDB" id="A0A0U4WGY9"/>
<organism evidence="2 3">
    <name type="scientific">Pseudomonas oryzihabitans</name>
    <dbReference type="NCBI Taxonomy" id="47885"/>
    <lineage>
        <taxon>Bacteria</taxon>
        <taxon>Pseudomonadati</taxon>
        <taxon>Pseudomonadota</taxon>
        <taxon>Gammaproteobacteria</taxon>
        <taxon>Pseudomonadales</taxon>
        <taxon>Pseudomonadaceae</taxon>
        <taxon>Pseudomonas</taxon>
    </lineage>
</organism>
<evidence type="ECO:0000313" key="3">
    <source>
        <dbReference type="Proteomes" id="UP000064137"/>
    </source>
</evidence>
<evidence type="ECO:0000313" key="2">
    <source>
        <dbReference type="EMBL" id="ALZ84530.1"/>
    </source>
</evidence>
<protein>
    <submittedName>
        <fullName evidence="2">Uncharacterized protein</fullName>
    </submittedName>
</protein>